<accession>A0A6B1DVX6</accession>
<evidence type="ECO:0000256" key="4">
    <source>
        <dbReference type="ARBA" id="ARBA00022692"/>
    </source>
</evidence>
<evidence type="ECO:0000313" key="9">
    <source>
        <dbReference type="EMBL" id="MYD92030.1"/>
    </source>
</evidence>
<evidence type="ECO:0000256" key="5">
    <source>
        <dbReference type="ARBA" id="ARBA00022989"/>
    </source>
</evidence>
<comment type="subcellular location">
    <subcellularLocation>
        <location evidence="1 7">Cell membrane</location>
        <topology evidence="1 7">Multi-pass membrane protein</topology>
    </subcellularLocation>
</comment>
<evidence type="ECO:0000259" key="8">
    <source>
        <dbReference type="PROSITE" id="PS50928"/>
    </source>
</evidence>
<feature type="transmembrane region" description="Helical" evidence="7">
    <location>
        <begin position="166"/>
        <end position="188"/>
    </location>
</feature>
<dbReference type="PROSITE" id="PS50928">
    <property type="entry name" value="ABC_TM1"/>
    <property type="match status" value="1"/>
</dbReference>
<dbReference type="SUPFAM" id="SSF161098">
    <property type="entry name" value="MetI-like"/>
    <property type="match status" value="1"/>
</dbReference>
<dbReference type="EMBL" id="VXPY01000122">
    <property type="protein sequence ID" value="MYD92030.1"/>
    <property type="molecule type" value="Genomic_DNA"/>
</dbReference>
<evidence type="ECO:0000256" key="2">
    <source>
        <dbReference type="ARBA" id="ARBA00022448"/>
    </source>
</evidence>
<keyword evidence="3" id="KW-1003">Cell membrane</keyword>
<dbReference type="InterPro" id="IPR000515">
    <property type="entry name" value="MetI-like"/>
</dbReference>
<dbReference type="AlphaFoldDB" id="A0A6B1DVX6"/>
<feature type="transmembrane region" description="Helical" evidence="7">
    <location>
        <begin position="16"/>
        <end position="39"/>
    </location>
</feature>
<comment type="similarity">
    <text evidence="7">Belongs to the binding-protein-dependent transport system permease family.</text>
</comment>
<dbReference type="Pfam" id="PF00528">
    <property type="entry name" value="BPD_transp_1"/>
    <property type="match status" value="1"/>
</dbReference>
<organism evidence="9">
    <name type="scientific">Caldilineaceae bacterium SB0662_bin_9</name>
    <dbReference type="NCBI Taxonomy" id="2605258"/>
    <lineage>
        <taxon>Bacteria</taxon>
        <taxon>Bacillati</taxon>
        <taxon>Chloroflexota</taxon>
        <taxon>Caldilineae</taxon>
        <taxon>Caldilineales</taxon>
        <taxon>Caldilineaceae</taxon>
    </lineage>
</organism>
<evidence type="ECO:0000256" key="1">
    <source>
        <dbReference type="ARBA" id="ARBA00004651"/>
    </source>
</evidence>
<evidence type="ECO:0000256" key="6">
    <source>
        <dbReference type="ARBA" id="ARBA00023136"/>
    </source>
</evidence>
<dbReference type="GO" id="GO:0005886">
    <property type="term" value="C:plasma membrane"/>
    <property type="evidence" value="ECO:0007669"/>
    <property type="project" value="UniProtKB-SubCell"/>
</dbReference>
<proteinExistence type="inferred from homology"/>
<dbReference type="PANTHER" id="PTHR30193">
    <property type="entry name" value="ABC TRANSPORTER PERMEASE PROTEIN"/>
    <property type="match status" value="1"/>
</dbReference>
<keyword evidence="6 7" id="KW-0472">Membrane</keyword>
<sequence>MLQEHFLTRSRRHESLMGWLFATPWVLGLLLFNLFPFVYSFGLSLTSFRIGYPTEFIWFNNYVEMFTEDPVFGKSFGNTAYFVALGVPLGLVTSLLLALLLNQKVIGVPLFRTMVFVPSIVAGVAVALLWMWILDPNIGLVNHLLREIGIRSPPLWLQDEDWAKPALIVMTLTGAGGATMVIFLAGLQNIPTELYDAARIDGANSVRQFFFVTIPMLSPVILFNTITGIIGAFQVFTLAYVATGGLGGPNNSTMFYALYLYNISFWWGRFGLGAAMAWFMFVVIMVFTMAQLALSKRWVFYAGE</sequence>
<comment type="caution">
    <text evidence="9">The sequence shown here is derived from an EMBL/GenBank/DDBJ whole genome shotgun (WGS) entry which is preliminary data.</text>
</comment>
<evidence type="ECO:0000256" key="3">
    <source>
        <dbReference type="ARBA" id="ARBA00022475"/>
    </source>
</evidence>
<dbReference type="InterPro" id="IPR051393">
    <property type="entry name" value="ABC_transporter_permease"/>
</dbReference>
<feature type="transmembrane region" description="Helical" evidence="7">
    <location>
        <begin position="113"/>
        <end position="133"/>
    </location>
</feature>
<feature type="transmembrane region" description="Helical" evidence="7">
    <location>
        <begin position="80"/>
        <end position="101"/>
    </location>
</feature>
<protein>
    <submittedName>
        <fullName evidence="9">Sugar ABC transporter permease</fullName>
    </submittedName>
</protein>
<keyword evidence="5 7" id="KW-1133">Transmembrane helix</keyword>
<gene>
    <name evidence="9" type="ORF">F4Y08_17155</name>
</gene>
<dbReference type="Gene3D" id="1.10.3720.10">
    <property type="entry name" value="MetI-like"/>
    <property type="match status" value="1"/>
</dbReference>
<feature type="transmembrane region" description="Helical" evidence="7">
    <location>
        <begin position="209"/>
        <end position="242"/>
    </location>
</feature>
<feature type="transmembrane region" description="Helical" evidence="7">
    <location>
        <begin position="266"/>
        <end position="287"/>
    </location>
</feature>
<dbReference type="GO" id="GO:0055085">
    <property type="term" value="P:transmembrane transport"/>
    <property type="evidence" value="ECO:0007669"/>
    <property type="project" value="InterPro"/>
</dbReference>
<dbReference type="CDD" id="cd06261">
    <property type="entry name" value="TM_PBP2"/>
    <property type="match status" value="1"/>
</dbReference>
<feature type="domain" description="ABC transmembrane type-1" evidence="8">
    <location>
        <begin position="76"/>
        <end position="291"/>
    </location>
</feature>
<evidence type="ECO:0000256" key="7">
    <source>
        <dbReference type="RuleBase" id="RU363032"/>
    </source>
</evidence>
<keyword evidence="2 7" id="KW-0813">Transport</keyword>
<reference evidence="9" key="1">
    <citation type="submission" date="2019-09" db="EMBL/GenBank/DDBJ databases">
        <title>Characterisation of the sponge microbiome using genome-centric metagenomics.</title>
        <authorList>
            <person name="Engelberts J.P."/>
            <person name="Robbins S.J."/>
            <person name="De Goeij J.M."/>
            <person name="Aranda M."/>
            <person name="Bell S.C."/>
            <person name="Webster N.S."/>
        </authorList>
    </citation>
    <scope>NUCLEOTIDE SEQUENCE</scope>
    <source>
        <strain evidence="9">SB0662_bin_9</strain>
    </source>
</reference>
<keyword evidence="4 7" id="KW-0812">Transmembrane</keyword>
<dbReference type="PANTHER" id="PTHR30193:SF1">
    <property type="entry name" value="ABC TRANSPORTER PERMEASE PROTEIN YESP-RELATED"/>
    <property type="match status" value="1"/>
</dbReference>
<name>A0A6B1DVX6_9CHLR</name>
<dbReference type="InterPro" id="IPR035906">
    <property type="entry name" value="MetI-like_sf"/>
</dbReference>